<evidence type="ECO:0000256" key="1">
    <source>
        <dbReference type="ARBA" id="ARBA00002523"/>
    </source>
</evidence>
<evidence type="ECO:0000256" key="4">
    <source>
        <dbReference type="ARBA" id="ARBA00022622"/>
    </source>
</evidence>
<dbReference type="VEuPathDB" id="TriTrypDB:Tb427_000228300"/>
<protein>
    <submittedName>
        <fullName evidence="11">Variant surface glycoprotein</fullName>
    </submittedName>
</protein>
<evidence type="ECO:0000256" key="2">
    <source>
        <dbReference type="ARBA" id="ARBA00004609"/>
    </source>
</evidence>
<evidence type="ECO:0000313" key="11">
    <source>
        <dbReference type="EMBL" id="ARB50701.1"/>
    </source>
</evidence>
<evidence type="ECO:0000256" key="9">
    <source>
        <dbReference type="SAM" id="SignalP"/>
    </source>
</evidence>
<evidence type="ECO:0000256" key="8">
    <source>
        <dbReference type="ARBA" id="ARBA00023288"/>
    </source>
</evidence>
<keyword evidence="8" id="KW-0449">Lipoprotein</keyword>
<proteinExistence type="predicted"/>
<evidence type="ECO:0000256" key="6">
    <source>
        <dbReference type="ARBA" id="ARBA00023136"/>
    </source>
</evidence>
<evidence type="ECO:0000256" key="5">
    <source>
        <dbReference type="ARBA" id="ARBA00022729"/>
    </source>
</evidence>
<keyword evidence="5 9" id="KW-0732">Signal</keyword>
<evidence type="ECO:0000256" key="7">
    <source>
        <dbReference type="ARBA" id="ARBA00023180"/>
    </source>
</evidence>
<dbReference type="GO" id="GO:0005886">
    <property type="term" value="C:plasma membrane"/>
    <property type="evidence" value="ECO:0007669"/>
    <property type="project" value="UniProtKB-SubCell"/>
</dbReference>
<sequence>MQFFCLSSQGRKAPKQLTIALAFLVAASLSQGENMGLETNKQEHAALCSFVAMAGDHINVPTVDAVDSKAHKFLHELNFTLSDKEWQDKFYKTPERKEVKETADQAGLQNQGDARDWQTWKTAAEAFTAGKTNEPIQQTGAAKLSELAKSIAKAKLQSILTAADRAAADYPTDNLKAPEYSAPGLKTTLMAAVFGDGVQSIAEITKEKAFGAAPTANREVECKTQGNGKGTHTALASLSCVCHKPNSNPVTGGVCTQKLDGLTGWSASGNQPSDSDLKTLAKSCGETSGQPVTARRLRAAIRRLRELIHTDGATNGYLGAFVATGCSGQSGSGACVEFTNMVTQHKDALKLVPWITKFSDVATKLEELETAAALAKSINAKITSCKDQATAQLKTAEKLAAAIQAASQGLGNGLKSSSKITETDET</sequence>
<feature type="domain" description="Trypanosome variant surface glycoprotein B-type N-terminal" evidence="10">
    <location>
        <begin position="24"/>
        <end position="383"/>
    </location>
</feature>
<evidence type="ECO:0000256" key="3">
    <source>
        <dbReference type="ARBA" id="ARBA00022475"/>
    </source>
</evidence>
<dbReference type="InterPro" id="IPR025932">
    <property type="entry name" value="Trypano_VSG_B_N_dom"/>
</dbReference>
<evidence type="ECO:0000259" key="10">
    <source>
        <dbReference type="Pfam" id="PF13206"/>
    </source>
</evidence>
<keyword evidence="3" id="KW-1003">Cell membrane</keyword>
<dbReference type="Pfam" id="PF13206">
    <property type="entry name" value="VSG_B"/>
    <property type="match status" value="1"/>
</dbReference>
<dbReference type="GO" id="GO:0098552">
    <property type="term" value="C:side of membrane"/>
    <property type="evidence" value="ECO:0007669"/>
    <property type="project" value="UniProtKB-KW"/>
</dbReference>
<comment type="function">
    <text evidence="1">VSG forms a coat on the surface of the parasite. The trypanosome evades the immune response of the host by expressing a series of antigenically distinct VSGs from an estimated 1000 VSG genes.</text>
</comment>
<comment type="subcellular location">
    <subcellularLocation>
        <location evidence="2">Cell membrane</location>
        <topology evidence="2">Lipid-anchor</topology>
        <topology evidence="2">GPI-anchor</topology>
    </subcellularLocation>
</comment>
<accession>A0A1V0FY37</accession>
<keyword evidence="6" id="KW-0472">Membrane</keyword>
<feature type="chain" id="PRO_5011984859" evidence="9">
    <location>
        <begin position="33"/>
        <end position="426"/>
    </location>
</feature>
<organism evidence="11">
    <name type="scientific">Trypanosoma brucei</name>
    <dbReference type="NCBI Taxonomy" id="5691"/>
    <lineage>
        <taxon>Eukaryota</taxon>
        <taxon>Discoba</taxon>
        <taxon>Euglenozoa</taxon>
        <taxon>Kinetoplastea</taxon>
        <taxon>Metakinetoplastina</taxon>
        <taxon>Trypanosomatida</taxon>
        <taxon>Trypanosomatidae</taxon>
        <taxon>Trypanosoma</taxon>
    </lineage>
</organism>
<keyword evidence="4" id="KW-0336">GPI-anchor</keyword>
<name>A0A1V0FY37_9TRYP</name>
<dbReference type="AlphaFoldDB" id="A0A1V0FY37"/>
<keyword evidence="7" id="KW-0325">Glycoprotein</keyword>
<reference evidence="11" key="1">
    <citation type="submission" date="2016-12" db="EMBL/GenBank/DDBJ databases">
        <title>Extending the VSGnome of Trypanosoma brucei strain TREU927.</title>
        <authorList>
            <person name="Cross G.A."/>
        </authorList>
    </citation>
    <scope>NUCLEOTIDE SEQUENCE</scope>
    <source>
        <strain evidence="11">Tb927.99.625</strain>
    </source>
</reference>
<dbReference type="EMBL" id="KY404450">
    <property type="protein sequence ID" value="ARB50701.1"/>
    <property type="molecule type" value="Genomic_DNA"/>
</dbReference>
<feature type="signal peptide" evidence="9">
    <location>
        <begin position="1"/>
        <end position="32"/>
    </location>
</feature>
<dbReference type="VEuPathDB" id="TriTrypDB:Tb1125.Tb11.v5.0974"/>
<dbReference type="VEuPathDB" id="TriTrypDB:Tb11.v5.0872"/>